<keyword evidence="1" id="KW-0812">Transmembrane</keyword>
<protein>
    <submittedName>
        <fullName evidence="2">Uncharacterized protein</fullName>
    </submittedName>
</protein>
<organism evidence="2 3">
    <name type="scientific">Stenotrophomonas panacihumi</name>
    <dbReference type="NCBI Taxonomy" id="676599"/>
    <lineage>
        <taxon>Bacteria</taxon>
        <taxon>Pseudomonadati</taxon>
        <taxon>Pseudomonadota</taxon>
        <taxon>Gammaproteobacteria</taxon>
        <taxon>Lysobacterales</taxon>
        <taxon>Lysobacteraceae</taxon>
        <taxon>Stenotrophomonas</taxon>
    </lineage>
</organism>
<dbReference type="OrthoDB" id="1355850at2"/>
<dbReference type="EMBL" id="LLXU01000066">
    <property type="protein sequence ID" value="KRG44829.1"/>
    <property type="molecule type" value="Genomic_DNA"/>
</dbReference>
<keyword evidence="3" id="KW-1185">Reference proteome</keyword>
<evidence type="ECO:0000313" key="3">
    <source>
        <dbReference type="Proteomes" id="UP000051802"/>
    </source>
</evidence>
<proteinExistence type="predicted"/>
<keyword evidence="1" id="KW-1133">Transmembrane helix</keyword>
<name>A0A0R0AID6_9GAMM</name>
<feature type="transmembrane region" description="Helical" evidence="1">
    <location>
        <begin position="38"/>
        <end position="56"/>
    </location>
</feature>
<dbReference type="Proteomes" id="UP000051802">
    <property type="component" value="Unassembled WGS sequence"/>
</dbReference>
<sequence length="182" mass="19783">MKYLVKPVLVLSAIGLLLSVLAHITALLGIDLHLGDSVFVLHGGVFLVWLPTVLLASKMGRGGRISGWSPGGRGFWKQALSGCPAWMRYTAFGLFGYAMLNFFLVARGVADGANDASMDPAVIRGFSGHWMVFYYFAFAITYSVFKKPELLGPAVCSLGHKNWPGDKFCPECGNPIVVRARK</sequence>
<evidence type="ECO:0000256" key="1">
    <source>
        <dbReference type="SAM" id="Phobius"/>
    </source>
</evidence>
<dbReference type="RefSeq" id="WP_057646061.1">
    <property type="nucleotide sequence ID" value="NZ_LLXU01000066.1"/>
</dbReference>
<dbReference type="AlphaFoldDB" id="A0A0R0AID6"/>
<evidence type="ECO:0000313" key="2">
    <source>
        <dbReference type="EMBL" id="KRG44829.1"/>
    </source>
</evidence>
<feature type="transmembrane region" description="Helical" evidence="1">
    <location>
        <begin position="86"/>
        <end position="106"/>
    </location>
</feature>
<accession>A0A0R0AID6</accession>
<feature type="transmembrane region" description="Helical" evidence="1">
    <location>
        <begin position="126"/>
        <end position="145"/>
    </location>
</feature>
<dbReference type="STRING" id="676599.ARC20_07960"/>
<keyword evidence="1" id="KW-0472">Membrane</keyword>
<gene>
    <name evidence="2" type="ORF">ARC20_07960</name>
</gene>
<reference evidence="2 3" key="1">
    <citation type="submission" date="2015-10" db="EMBL/GenBank/DDBJ databases">
        <title>Genome sequencing and analysis of members of genus Stenotrophomonas.</title>
        <authorList>
            <person name="Patil P.P."/>
            <person name="Midha S."/>
            <person name="Patil P.B."/>
        </authorList>
    </citation>
    <scope>NUCLEOTIDE SEQUENCE [LARGE SCALE GENOMIC DNA]</scope>
    <source>
        <strain evidence="2 3">JCM 16536</strain>
    </source>
</reference>
<comment type="caution">
    <text evidence="2">The sequence shown here is derived from an EMBL/GenBank/DDBJ whole genome shotgun (WGS) entry which is preliminary data.</text>
</comment>